<dbReference type="InterPro" id="IPR050560">
    <property type="entry name" value="MYB_TF"/>
</dbReference>
<dbReference type="Pfam" id="PF00249">
    <property type="entry name" value="Myb_DNA-binding"/>
    <property type="match status" value="2"/>
</dbReference>
<dbReference type="SUPFAM" id="SSF46689">
    <property type="entry name" value="Homeodomain-like"/>
    <property type="match status" value="1"/>
</dbReference>
<reference evidence="10 11" key="1">
    <citation type="journal article" date="2024" name="Plant J.">
        <title>Genome sequences and population genomics reveal climatic adaptation and genomic divergence between two closely related sweetgum species.</title>
        <authorList>
            <person name="Xu W.Q."/>
            <person name="Ren C.Q."/>
            <person name="Zhang X.Y."/>
            <person name="Comes H.P."/>
            <person name="Liu X.H."/>
            <person name="Li Y.G."/>
            <person name="Kettle C.J."/>
            <person name="Jalonen R."/>
            <person name="Gaisberger H."/>
            <person name="Ma Y.Z."/>
            <person name="Qiu Y.X."/>
        </authorList>
    </citation>
    <scope>NUCLEOTIDE SEQUENCE [LARGE SCALE GENOMIC DNA]</scope>
    <source>
        <strain evidence="10">Hangzhou</strain>
    </source>
</reference>
<evidence type="ECO:0000256" key="6">
    <source>
        <dbReference type="ARBA" id="ARBA00023242"/>
    </source>
</evidence>
<dbReference type="GO" id="GO:0000981">
    <property type="term" value="F:DNA-binding transcription factor activity, RNA polymerase II-specific"/>
    <property type="evidence" value="ECO:0007669"/>
    <property type="project" value="TreeGrafter"/>
</dbReference>
<dbReference type="AlphaFoldDB" id="A0AAP0WX01"/>
<dbReference type="PROSITE" id="PS51294">
    <property type="entry name" value="HTH_MYB"/>
    <property type="match status" value="2"/>
</dbReference>
<dbReference type="PANTHER" id="PTHR45614">
    <property type="entry name" value="MYB PROTEIN-RELATED"/>
    <property type="match status" value="1"/>
</dbReference>
<protein>
    <submittedName>
        <fullName evidence="10">Uncharacterized protein</fullName>
    </submittedName>
</protein>
<dbReference type="CDD" id="cd00167">
    <property type="entry name" value="SANT"/>
    <property type="match status" value="2"/>
</dbReference>
<dbReference type="FunFam" id="1.10.10.60:FF:000060">
    <property type="entry name" value="MYB transcription factor"/>
    <property type="match status" value="1"/>
</dbReference>
<keyword evidence="3" id="KW-0805">Transcription regulation</keyword>
<keyword evidence="4" id="KW-0238">DNA-binding</keyword>
<feature type="domain" description="Myb-like" evidence="8">
    <location>
        <begin position="58"/>
        <end position="108"/>
    </location>
</feature>
<proteinExistence type="predicted"/>
<dbReference type="Proteomes" id="UP001415857">
    <property type="component" value="Unassembled WGS sequence"/>
</dbReference>
<dbReference type="InterPro" id="IPR001005">
    <property type="entry name" value="SANT/Myb"/>
</dbReference>
<keyword evidence="11" id="KW-1185">Reference proteome</keyword>
<sequence length="234" mass="25998">MMGMNGGDRIKGSWSPQEDANLIKLVEEHGPRNWSLISSGIPGRSGKSCRLRWCNQLSPSVQHRPFTPAEDAIIVQAHAIHGNKWAAIARLLPGRTDNAIKNHWNSTLRRRRIAELSSASSESNSMMKRLSLDVSPESESDEGVKRQCLRTSEEHNSYGGDEGMDEPETLLTLMPPGESLAALPAGHKVEEGIPVKGEARITRDEEDRCTVEMEETCLVKVMQRMIAEEIKGIY</sequence>
<dbReference type="PROSITE" id="PS50090">
    <property type="entry name" value="MYB_LIKE"/>
    <property type="match status" value="2"/>
</dbReference>
<evidence type="ECO:0000313" key="10">
    <source>
        <dbReference type="EMBL" id="KAK9283149.1"/>
    </source>
</evidence>
<dbReference type="GO" id="GO:0000978">
    <property type="term" value="F:RNA polymerase II cis-regulatory region sequence-specific DNA binding"/>
    <property type="evidence" value="ECO:0007669"/>
    <property type="project" value="TreeGrafter"/>
</dbReference>
<evidence type="ECO:0000256" key="3">
    <source>
        <dbReference type="ARBA" id="ARBA00023015"/>
    </source>
</evidence>
<feature type="region of interest" description="Disordered" evidence="7">
    <location>
        <begin position="117"/>
        <end position="147"/>
    </location>
</feature>
<keyword evidence="5" id="KW-0804">Transcription</keyword>
<comment type="caution">
    <text evidence="10">The sequence shown here is derived from an EMBL/GenBank/DDBJ whole genome shotgun (WGS) entry which is preliminary data.</text>
</comment>
<evidence type="ECO:0000256" key="1">
    <source>
        <dbReference type="ARBA" id="ARBA00004123"/>
    </source>
</evidence>
<feature type="domain" description="HTH myb-type" evidence="9">
    <location>
        <begin position="62"/>
        <end position="112"/>
    </location>
</feature>
<dbReference type="EMBL" id="JBBPBK010000006">
    <property type="protein sequence ID" value="KAK9283149.1"/>
    <property type="molecule type" value="Genomic_DNA"/>
</dbReference>
<evidence type="ECO:0000256" key="4">
    <source>
        <dbReference type="ARBA" id="ARBA00023125"/>
    </source>
</evidence>
<dbReference type="PANTHER" id="PTHR45614:SF82">
    <property type="entry name" value="OS01G0977300 PROTEIN"/>
    <property type="match status" value="1"/>
</dbReference>
<dbReference type="InterPro" id="IPR009057">
    <property type="entry name" value="Homeodomain-like_sf"/>
</dbReference>
<evidence type="ECO:0000256" key="2">
    <source>
        <dbReference type="ARBA" id="ARBA00022737"/>
    </source>
</evidence>
<evidence type="ECO:0000256" key="5">
    <source>
        <dbReference type="ARBA" id="ARBA00023163"/>
    </source>
</evidence>
<comment type="subcellular location">
    <subcellularLocation>
        <location evidence="1">Nucleus</location>
    </subcellularLocation>
</comment>
<name>A0AAP0WX01_LIQFO</name>
<evidence type="ECO:0000256" key="7">
    <source>
        <dbReference type="SAM" id="MobiDB-lite"/>
    </source>
</evidence>
<organism evidence="10 11">
    <name type="scientific">Liquidambar formosana</name>
    <name type="common">Formosan gum</name>
    <dbReference type="NCBI Taxonomy" id="63359"/>
    <lineage>
        <taxon>Eukaryota</taxon>
        <taxon>Viridiplantae</taxon>
        <taxon>Streptophyta</taxon>
        <taxon>Embryophyta</taxon>
        <taxon>Tracheophyta</taxon>
        <taxon>Spermatophyta</taxon>
        <taxon>Magnoliopsida</taxon>
        <taxon>eudicotyledons</taxon>
        <taxon>Gunneridae</taxon>
        <taxon>Pentapetalae</taxon>
        <taxon>Saxifragales</taxon>
        <taxon>Altingiaceae</taxon>
        <taxon>Liquidambar</taxon>
    </lineage>
</organism>
<dbReference type="Gene3D" id="1.10.10.60">
    <property type="entry name" value="Homeodomain-like"/>
    <property type="match status" value="2"/>
</dbReference>
<evidence type="ECO:0000259" key="9">
    <source>
        <dbReference type="PROSITE" id="PS51294"/>
    </source>
</evidence>
<feature type="domain" description="HTH myb-type" evidence="9">
    <location>
        <begin position="8"/>
        <end position="61"/>
    </location>
</feature>
<evidence type="ECO:0000259" key="8">
    <source>
        <dbReference type="PROSITE" id="PS50090"/>
    </source>
</evidence>
<keyword evidence="6" id="KW-0539">Nucleus</keyword>
<dbReference type="GO" id="GO:0005634">
    <property type="term" value="C:nucleus"/>
    <property type="evidence" value="ECO:0007669"/>
    <property type="project" value="UniProtKB-SubCell"/>
</dbReference>
<dbReference type="SMART" id="SM00717">
    <property type="entry name" value="SANT"/>
    <property type="match status" value="2"/>
</dbReference>
<gene>
    <name evidence="10" type="ORF">L1049_011380</name>
</gene>
<accession>A0AAP0WX01</accession>
<feature type="domain" description="Myb-like" evidence="8">
    <location>
        <begin position="6"/>
        <end position="57"/>
    </location>
</feature>
<keyword evidence="2" id="KW-0677">Repeat</keyword>
<evidence type="ECO:0000313" key="11">
    <source>
        <dbReference type="Proteomes" id="UP001415857"/>
    </source>
</evidence>
<dbReference type="InterPro" id="IPR017930">
    <property type="entry name" value="Myb_dom"/>
</dbReference>